<dbReference type="Gene3D" id="2.60.40.2440">
    <property type="entry name" value="Carbohydrate binding type-21 domain"/>
    <property type="match status" value="1"/>
</dbReference>
<dbReference type="PANTHER" id="PTHR12307">
    <property type="entry name" value="PROTEIN PHOSPHATASE 1 REGULATORY SUBUNIT"/>
    <property type="match status" value="1"/>
</dbReference>
<protein>
    <submittedName>
        <fullName evidence="3">CBM21 domain-containing protein</fullName>
    </submittedName>
</protein>
<dbReference type="Proteomes" id="UP000046393">
    <property type="component" value="Unplaced"/>
</dbReference>
<dbReference type="InterPro" id="IPR050782">
    <property type="entry name" value="PP1_regulatory_subunit_3"/>
</dbReference>
<dbReference type="InterPro" id="IPR005036">
    <property type="entry name" value="CBM21_dom"/>
</dbReference>
<sequence length="148" mass="17546">MYRRKKNYYSTFAGYKYSAYKRFATLHPLNFHHRSEVEIREFIQLYSVCLQSLTILDTNITGVIHVLNHDYRKEVLIRYTIDGWSSYTETHAGFSSIVDSNIDSFCFFLALPNDMPEGEVCEFCIQYNVQNVTYWDNNFGQNYKLVWG</sequence>
<dbReference type="PROSITE" id="PS51159">
    <property type="entry name" value="CBM21"/>
    <property type="match status" value="1"/>
</dbReference>
<dbReference type="GO" id="GO:0005979">
    <property type="term" value="P:regulation of glycogen biosynthetic process"/>
    <property type="evidence" value="ECO:0007669"/>
    <property type="project" value="TreeGrafter"/>
</dbReference>
<accession>A0A0N5AIR4</accession>
<evidence type="ECO:0000313" key="2">
    <source>
        <dbReference type="Proteomes" id="UP000046393"/>
    </source>
</evidence>
<dbReference type="GO" id="GO:0008157">
    <property type="term" value="F:protein phosphatase 1 binding"/>
    <property type="evidence" value="ECO:0007669"/>
    <property type="project" value="TreeGrafter"/>
</dbReference>
<reference evidence="3" key="1">
    <citation type="submission" date="2017-02" db="UniProtKB">
        <authorList>
            <consortium name="WormBaseParasite"/>
        </authorList>
    </citation>
    <scope>IDENTIFICATION</scope>
</reference>
<dbReference type="GO" id="GO:0000164">
    <property type="term" value="C:protein phosphatase type 1 complex"/>
    <property type="evidence" value="ECO:0007669"/>
    <property type="project" value="TreeGrafter"/>
</dbReference>
<dbReference type="InterPro" id="IPR038175">
    <property type="entry name" value="CBM21_dom_sf"/>
</dbReference>
<organism evidence="2 3">
    <name type="scientific">Syphacia muris</name>
    <dbReference type="NCBI Taxonomy" id="451379"/>
    <lineage>
        <taxon>Eukaryota</taxon>
        <taxon>Metazoa</taxon>
        <taxon>Ecdysozoa</taxon>
        <taxon>Nematoda</taxon>
        <taxon>Chromadorea</taxon>
        <taxon>Rhabditida</taxon>
        <taxon>Spirurina</taxon>
        <taxon>Oxyuridomorpha</taxon>
        <taxon>Oxyuroidea</taxon>
        <taxon>Oxyuridae</taxon>
        <taxon>Syphacia</taxon>
    </lineage>
</organism>
<evidence type="ECO:0000313" key="3">
    <source>
        <dbReference type="WBParaSite" id="SMUV_0000432101-mRNA-1"/>
    </source>
</evidence>
<dbReference type="Pfam" id="PF03370">
    <property type="entry name" value="CBM_21"/>
    <property type="match status" value="1"/>
</dbReference>
<dbReference type="PANTHER" id="PTHR12307:SF36">
    <property type="entry name" value="GLYCOGEN-BINDING SUBUNIT 76A"/>
    <property type="match status" value="1"/>
</dbReference>
<evidence type="ECO:0000259" key="1">
    <source>
        <dbReference type="PROSITE" id="PS51159"/>
    </source>
</evidence>
<dbReference type="GO" id="GO:2001069">
    <property type="term" value="F:glycogen binding"/>
    <property type="evidence" value="ECO:0007669"/>
    <property type="project" value="TreeGrafter"/>
</dbReference>
<keyword evidence="2" id="KW-1185">Reference proteome</keyword>
<name>A0A0N5AIR4_9BILA</name>
<dbReference type="AlphaFoldDB" id="A0A0N5AIR4"/>
<dbReference type="STRING" id="451379.A0A0N5AIR4"/>
<feature type="domain" description="CBM21" evidence="1">
    <location>
        <begin position="40"/>
        <end position="146"/>
    </location>
</feature>
<proteinExistence type="predicted"/>
<dbReference type="WBParaSite" id="SMUV_0000432101-mRNA-1">
    <property type="protein sequence ID" value="SMUV_0000432101-mRNA-1"/>
    <property type="gene ID" value="SMUV_0000432101"/>
</dbReference>